<feature type="domain" description="GTP cyclohydrolase I" evidence="4">
    <location>
        <begin position="32"/>
        <end position="183"/>
    </location>
</feature>
<gene>
    <name evidence="5" type="primary">GCH1</name>
    <name evidence="5" type="ORF">SDJN03_12484</name>
</gene>
<evidence type="ECO:0000313" key="6">
    <source>
        <dbReference type="Proteomes" id="UP000685013"/>
    </source>
</evidence>
<dbReference type="InterPro" id="IPR001474">
    <property type="entry name" value="GTP_CycHdrlase_I"/>
</dbReference>
<dbReference type="GO" id="GO:0005737">
    <property type="term" value="C:cytoplasm"/>
    <property type="evidence" value="ECO:0007669"/>
    <property type="project" value="TreeGrafter"/>
</dbReference>
<feature type="non-terminal residue" evidence="5">
    <location>
        <position position="1"/>
    </location>
</feature>
<dbReference type="PANTHER" id="PTHR11109">
    <property type="entry name" value="GTP CYCLOHYDROLASE I"/>
    <property type="match status" value="1"/>
</dbReference>
<dbReference type="AlphaFoldDB" id="A0AAV6N564"/>
<evidence type="ECO:0000256" key="1">
    <source>
        <dbReference type="ARBA" id="ARBA00008085"/>
    </source>
</evidence>
<reference evidence="5 6" key="1">
    <citation type="journal article" date="2021" name="Hortic Res">
        <title>The domestication of Cucurbita argyrosperma as revealed by the genome of its wild relative.</title>
        <authorList>
            <person name="Barrera-Redondo J."/>
            <person name="Sanchez-de la Vega G."/>
            <person name="Aguirre-Liguori J.A."/>
            <person name="Castellanos-Morales G."/>
            <person name="Gutierrez-Guerrero Y.T."/>
            <person name="Aguirre-Dugua X."/>
            <person name="Aguirre-Planter E."/>
            <person name="Tenaillon M.I."/>
            <person name="Lira-Saade R."/>
            <person name="Eguiarte L.E."/>
        </authorList>
    </citation>
    <scope>NUCLEOTIDE SEQUENCE [LARGE SCALE GENOMIC DNA]</scope>
    <source>
        <strain evidence="5">JBR-2021</strain>
    </source>
</reference>
<dbReference type="GO" id="GO:0006729">
    <property type="term" value="P:tetrahydrobiopterin biosynthetic process"/>
    <property type="evidence" value="ECO:0007669"/>
    <property type="project" value="TreeGrafter"/>
</dbReference>
<dbReference type="GO" id="GO:0003934">
    <property type="term" value="F:GTP cyclohydrolase I activity"/>
    <property type="evidence" value="ECO:0007669"/>
    <property type="project" value="InterPro"/>
</dbReference>
<evidence type="ECO:0000256" key="3">
    <source>
        <dbReference type="ARBA" id="ARBA00030854"/>
    </source>
</evidence>
<organism evidence="5 6">
    <name type="scientific">Cucurbita argyrosperma subsp. sororia</name>
    <dbReference type="NCBI Taxonomy" id="37648"/>
    <lineage>
        <taxon>Eukaryota</taxon>
        <taxon>Viridiplantae</taxon>
        <taxon>Streptophyta</taxon>
        <taxon>Embryophyta</taxon>
        <taxon>Tracheophyta</taxon>
        <taxon>Spermatophyta</taxon>
        <taxon>Magnoliopsida</taxon>
        <taxon>eudicotyledons</taxon>
        <taxon>Gunneridae</taxon>
        <taxon>Pentapetalae</taxon>
        <taxon>rosids</taxon>
        <taxon>fabids</taxon>
        <taxon>Cucurbitales</taxon>
        <taxon>Cucurbitaceae</taxon>
        <taxon>Cucurbiteae</taxon>
        <taxon>Cucurbita</taxon>
    </lineage>
</organism>
<dbReference type="GO" id="GO:0005525">
    <property type="term" value="F:GTP binding"/>
    <property type="evidence" value="ECO:0007669"/>
    <property type="project" value="TreeGrafter"/>
</dbReference>
<comment type="caution">
    <text evidence="5">The sequence shown here is derived from an EMBL/GenBank/DDBJ whole genome shotgun (WGS) entry which is preliminary data.</text>
</comment>
<dbReference type="GO" id="GO:0046654">
    <property type="term" value="P:tetrahydrofolate biosynthetic process"/>
    <property type="evidence" value="ECO:0007669"/>
    <property type="project" value="InterPro"/>
</dbReference>
<evidence type="ECO:0000256" key="2">
    <source>
        <dbReference type="ARBA" id="ARBA00017272"/>
    </source>
</evidence>
<dbReference type="GO" id="GO:0008270">
    <property type="term" value="F:zinc ion binding"/>
    <property type="evidence" value="ECO:0007669"/>
    <property type="project" value="TreeGrafter"/>
</dbReference>
<accession>A0AAV6N564</accession>
<dbReference type="Pfam" id="PF01227">
    <property type="entry name" value="GTP_cyclohydroI"/>
    <property type="match status" value="1"/>
</dbReference>
<sequence length="226" mass="24667">MDASGEELSDLEVENEANHCGFEEEPETIAIMDAVKVLLQGLGEDINREGIRKTPFRVAKALREGTRGYRQTAKDIIQSALFPEAGLHNGVGQAGGAGGIVIVRDLDFFSYCESCLLPFQVKCHVGYVPSGQRVVGLSKLSRVSDVFAKRLQKPQRLADQICSALHHAIKPGGVAVVLNCMHIHFPAWSRSFSIQNPRDGSSCTFNLVPELLKAKMLMPGWTSSAF</sequence>
<dbReference type="Proteomes" id="UP000685013">
    <property type="component" value="Chromosome 8"/>
</dbReference>
<dbReference type="EMBL" id="JAGKQH010000008">
    <property type="protein sequence ID" value="KAG6593008.1"/>
    <property type="molecule type" value="Genomic_DNA"/>
</dbReference>
<dbReference type="InterPro" id="IPR020602">
    <property type="entry name" value="GTP_CycHdrlase_I_dom"/>
</dbReference>
<name>A0AAV6N564_9ROSI</name>
<evidence type="ECO:0000313" key="5">
    <source>
        <dbReference type="EMBL" id="KAG6593008.1"/>
    </source>
</evidence>
<protein>
    <recommendedName>
        <fullName evidence="2">GTP cyclohydrolase 1</fullName>
    </recommendedName>
    <alternativeName>
        <fullName evidence="3">GTP cyclohydrolase I</fullName>
    </alternativeName>
</protein>
<evidence type="ECO:0000259" key="4">
    <source>
        <dbReference type="Pfam" id="PF01227"/>
    </source>
</evidence>
<comment type="similarity">
    <text evidence="1">Belongs to the GTP cyclohydrolase I family.</text>
</comment>
<keyword evidence="6" id="KW-1185">Reference proteome</keyword>
<proteinExistence type="inferred from homology"/>
<dbReference type="PANTHER" id="PTHR11109:SF7">
    <property type="entry name" value="GTP CYCLOHYDROLASE 1"/>
    <property type="match status" value="1"/>
</dbReference>